<dbReference type="Proteomes" id="UP001451303">
    <property type="component" value="Unassembled WGS sequence"/>
</dbReference>
<reference evidence="1 2" key="1">
    <citation type="submission" date="2023-09" db="EMBL/GenBank/DDBJ databases">
        <title>Multi-omics analysis of a traditional fermented food reveals byproduct-associated fungal strains for waste-to-food upcycling.</title>
        <authorList>
            <consortium name="Lawrence Berkeley National Laboratory"/>
            <person name="Rekdal V.M."/>
            <person name="Villalobos-Escobedo J.M."/>
            <person name="Rodriguez-Valeron N."/>
            <person name="Garcia M.O."/>
            <person name="Vasquez D.P."/>
            <person name="Damayanti I."/>
            <person name="Sorensen P.M."/>
            <person name="Baidoo E.E."/>
            <person name="De Carvalho A.C."/>
            <person name="Riley R."/>
            <person name="Lipzen A."/>
            <person name="He G."/>
            <person name="Yan M."/>
            <person name="Haridas S."/>
            <person name="Daum C."/>
            <person name="Yoshinaga Y."/>
            <person name="Ng V."/>
            <person name="Grigoriev I.V."/>
            <person name="Munk R."/>
            <person name="Nuraida L."/>
            <person name="Wijaya C.H."/>
            <person name="Morales P.-C."/>
            <person name="Keasling J.D."/>
        </authorList>
    </citation>
    <scope>NUCLEOTIDE SEQUENCE [LARGE SCALE GENOMIC DNA]</scope>
    <source>
        <strain evidence="1 2">FGSC 2613</strain>
    </source>
</reference>
<sequence length="214" mass="24648">MNNGLFTKEEKRELAFASRIELGALRETWPGVIWDFDPSPQPVRLPPDRLAYEEWTMDPMVATMARVTWGELIKYEAPLTLARRAATRLHFRSEMKKKKGRVVAWNNAVQLLRWAYHDETFLDWACFTGLTARVLRLVLEKDPLVGGSPLASARVLALCPDWEKEEPKAIAEAICSPTGVRLCDVYVMTLPEQAAAYKRQYHSTAYRRNPRDWQ</sequence>
<evidence type="ECO:0000313" key="1">
    <source>
        <dbReference type="EMBL" id="KAL0475582.1"/>
    </source>
</evidence>
<comment type="caution">
    <text evidence="1">The sequence shown here is derived from an EMBL/GenBank/DDBJ whole genome shotgun (WGS) entry which is preliminary data.</text>
</comment>
<gene>
    <name evidence="1" type="ORF">QR685DRAFT_53522</name>
</gene>
<organism evidence="1 2">
    <name type="scientific">Neurospora intermedia</name>
    <dbReference type="NCBI Taxonomy" id="5142"/>
    <lineage>
        <taxon>Eukaryota</taxon>
        <taxon>Fungi</taxon>
        <taxon>Dikarya</taxon>
        <taxon>Ascomycota</taxon>
        <taxon>Pezizomycotina</taxon>
        <taxon>Sordariomycetes</taxon>
        <taxon>Sordariomycetidae</taxon>
        <taxon>Sordariales</taxon>
        <taxon>Sordariaceae</taxon>
        <taxon>Neurospora</taxon>
    </lineage>
</organism>
<dbReference type="EMBL" id="JAVLET010000001">
    <property type="protein sequence ID" value="KAL0475582.1"/>
    <property type="molecule type" value="Genomic_DNA"/>
</dbReference>
<evidence type="ECO:0000313" key="2">
    <source>
        <dbReference type="Proteomes" id="UP001451303"/>
    </source>
</evidence>
<proteinExistence type="predicted"/>
<keyword evidence="2" id="KW-1185">Reference proteome</keyword>
<accession>A0ABR3DSE2</accession>
<name>A0ABR3DSE2_NEUIN</name>
<protein>
    <submittedName>
        <fullName evidence="1">Uncharacterized protein</fullName>
    </submittedName>
</protein>